<dbReference type="OrthoDB" id="853254at2"/>
<gene>
    <name evidence="1" type="ORF">FJM65_08685</name>
</gene>
<sequence length="84" mass="9637">MYTTVFKFEEGSPFVDARRPVSNEIHDRLLWQAMRLSKSGKRVFKDGLIIYTPIPAYLQGPTTLEVYWDFGNSEEYGAPFKAAS</sequence>
<evidence type="ECO:0000313" key="2">
    <source>
        <dbReference type="Proteomes" id="UP000316727"/>
    </source>
</evidence>
<name>A0A501W4P0_9BACT</name>
<dbReference type="RefSeq" id="WP_140621121.1">
    <property type="nucleotide sequence ID" value="NZ_VFRQ01000004.1"/>
</dbReference>
<protein>
    <submittedName>
        <fullName evidence="1">Uncharacterized protein</fullName>
    </submittedName>
</protein>
<dbReference type="Proteomes" id="UP000316727">
    <property type="component" value="Unassembled WGS sequence"/>
</dbReference>
<accession>A0A501W4P0</accession>
<organism evidence="1 2">
    <name type="scientific">Pontibacter mangrovi</name>
    <dbReference type="NCBI Taxonomy" id="2589816"/>
    <lineage>
        <taxon>Bacteria</taxon>
        <taxon>Pseudomonadati</taxon>
        <taxon>Bacteroidota</taxon>
        <taxon>Cytophagia</taxon>
        <taxon>Cytophagales</taxon>
        <taxon>Hymenobacteraceae</taxon>
        <taxon>Pontibacter</taxon>
    </lineage>
</organism>
<reference evidence="1 2" key="1">
    <citation type="submission" date="2019-06" db="EMBL/GenBank/DDBJ databases">
        <title>A novel bacterium of genus Pontibacter, isolated from marine sediment.</title>
        <authorList>
            <person name="Huang H."/>
            <person name="Mo K."/>
            <person name="Hu Y."/>
        </authorList>
    </citation>
    <scope>NUCLEOTIDE SEQUENCE [LARGE SCALE GENOMIC DNA]</scope>
    <source>
        <strain evidence="1 2">HB172049</strain>
    </source>
</reference>
<dbReference type="AlphaFoldDB" id="A0A501W4P0"/>
<keyword evidence="2" id="KW-1185">Reference proteome</keyword>
<dbReference type="EMBL" id="VFRQ01000004">
    <property type="protein sequence ID" value="TPE44228.1"/>
    <property type="molecule type" value="Genomic_DNA"/>
</dbReference>
<proteinExistence type="predicted"/>
<comment type="caution">
    <text evidence="1">The sequence shown here is derived from an EMBL/GenBank/DDBJ whole genome shotgun (WGS) entry which is preliminary data.</text>
</comment>
<evidence type="ECO:0000313" key="1">
    <source>
        <dbReference type="EMBL" id="TPE44228.1"/>
    </source>
</evidence>